<name>A0A7I7KUP7_9MYCO</name>
<evidence type="ECO:0000256" key="4">
    <source>
        <dbReference type="ARBA" id="ARBA00022679"/>
    </source>
</evidence>
<dbReference type="Pfam" id="PF01553">
    <property type="entry name" value="Acyltransferase"/>
    <property type="match status" value="1"/>
</dbReference>
<evidence type="ECO:0000313" key="9">
    <source>
        <dbReference type="Proteomes" id="UP000465866"/>
    </source>
</evidence>
<dbReference type="EMBL" id="AP022569">
    <property type="protein sequence ID" value="BBX45537.1"/>
    <property type="molecule type" value="Genomic_DNA"/>
</dbReference>
<reference evidence="8 9" key="1">
    <citation type="journal article" date="2019" name="Emerg. Microbes Infect.">
        <title>Comprehensive subspecies identification of 175 nontuberculous mycobacteria species based on 7547 genomic profiles.</title>
        <authorList>
            <person name="Matsumoto Y."/>
            <person name="Kinjo T."/>
            <person name="Motooka D."/>
            <person name="Nabeya D."/>
            <person name="Jung N."/>
            <person name="Uechi K."/>
            <person name="Horii T."/>
            <person name="Iida T."/>
            <person name="Fujita J."/>
            <person name="Nakamura S."/>
        </authorList>
    </citation>
    <scope>NUCLEOTIDE SEQUENCE [LARGE SCALE GENOMIC DNA]</scope>
    <source>
        <strain evidence="8 9">JCM 12404</strain>
    </source>
</reference>
<dbReference type="PANTHER" id="PTHR12563">
    <property type="entry name" value="GLYCEROL-3-PHOSPHATE ACYLTRANSFERASE"/>
    <property type="match status" value="1"/>
</dbReference>
<evidence type="ECO:0000256" key="5">
    <source>
        <dbReference type="ARBA" id="ARBA00023136"/>
    </source>
</evidence>
<dbReference type="NCBIfam" id="NF002886">
    <property type="entry name" value="PRK03355.1"/>
    <property type="match status" value="1"/>
</dbReference>
<dbReference type="InterPro" id="IPR028354">
    <property type="entry name" value="GPAT_PlsB"/>
</dbReference>
<evidence type="ECO:0000256" key="1">
    <source>
        <dbReference type="ARBA" id="ARBA00004413"/>
    </source>
</evidence>
<accession>A0A7I7KUP7</accession>
<dbReference type="GO" id="GO:0004366">
    <property type="term" value="F:glycerol-3-phosphate O-acyltransferase activity"/>
    <property type="evidence" value="ECO:0007669"/>
    <property type="project" value="InterPro"/>
</dbReference>
<feature type="domain" description="Phospholipid/glycerol acyltransferase" evidence="7">
    <location>
        <begin position="262"/>
        <end position="389"/>
    </location>
</feature>
<dbReference type="InterPro" id="IPR002123">
    <property type="entry name" value="Plipid/glycerol_acylTrfase"/>
</dbReference>
<sequence length="781" mass="87613">MTAQAAGNGSFTTTDDTLVLASASTSIESDLLAAWLDQERTRHPDTKLEVLPLPEQNSPPGEMAQLVEQLELDEDRSIVPVRVFWMPRADASVLNQLAALIPGQNPYQPSERQQRRILRSDRSRARVVAGESAKVSELRQQWRENTVGENPREFAHFVTRRALLALERAEYRILGPQYKSPRLIPPEILASSRFRAGLEKIQGATLEEAEKMLDELATGWSRVSVDLVSVLGRMLSRGFDRDIDYDEYQVAAMRSALETHPAVLLFSHRSYIDGAVMPVAMQENRLPPVHVFAGINLAFGVMGPLMRRAGVIFIRRNIGDDALYKYVLREYVGYVVQKRFNLSWSIEGTRSRTGKMLPPKLGLMSYVADAYLDGRSDDILLQGVSISFDQLHETAEYAAYARGGEKRAEGFGWLYNFIKAQGERNYGKIYVRFPEAVSMREYLGPSHGPAASDQAAKRLALHKMSFEVAWRILQATPVNATGLVSALLLTTHGVALTLTQLHHTLQDSLDYLERKQTPMSTSALRLRTPEGVRAAVDSLSNGHPVTRVDSGREPVWRIAPEDEHAAAFYRNSVIHAFLETVIVELALAHAGRAEGDRVEAFWKQAMRLRDLLKFDFYFADSAAFRQNIAEEMAWHDDWEAQVAADVDAIDKILYAKRPLMSEAMLRVFFEAYEIVADVLRDAPADIGEKELTQLALGVGRQYVAQGRVRSSEPVSTLLFATARQVVADQDLLKAAPDLAERRLAFRRELRSILQDFDHVGQIARKQFVAREAEARGGRATR</sequence>
<evidence type="ECO:0000313" key="8">
    <source>
        <dbReference type="EMBL" id="BBX45537.1"/>
    </source>
</evidence>
<dbReference type="AlphaFoldDB" id="A0A7I7KUP7"/>
<dbReference type="CDD" id="cd07993">
    <property type="entry name" value="LPLAT_DHAPAT-like"/>
    <property type="match status" value="1"/>
</dbReference>
<comment type="subcellular location">
    <subcellularLocation>
        <location evidence="1">Cell membrane</location>
        <topology evidence="1">Peripheral membrane protein</topology>
        <orientation evidence="1">Cytoplasmic side</orientation>
    </subcellularLocation>
</comment>
<comment type="similarity">
    <text evidence="2">Belongs to the GPAT/DAPAT family.</text>
</comment>
<dbReference type="PIRSF" id="PIRSF000437">
    <property type="entry name" value="GPAT_DHAPAT"/>
    <property type="match status" value="1"/>
</dbReference>
<dbReference type="RefSeq" id="WP_163775814.1">
    <property type="nucleotide sequence ID" value="NZ_AP022569.1"/>
</dbReference>
<dbReference type="InterPro" id="IPR045520">
    <property type="entry name" value="GPAT/DHAPAT_C"/>
</dbReference>
<organism evidence="8 9">
    <name type="scientific">Mycobacterium cookii</name>
    <dbReference type="NCBI Taxonomy" id="1775"/>
    <lineage>
        <taxon>Bacteria</taxon>
        <taxon>Bacillati</taxon>
        <taxon>Actinomycetota</taxon>
        <taxon>Actinomycetes</taxon>
        <taxon>Mycobacteriales</taxon>
        <taxon>Mycobacteriaceae</taxon>
        <taxon>Mycobacterium</taxon>
    </lineage>
</organism>
<keyword evidence="9" id="KW-1185">Reference proteome</keyword>
<keyword evidence="6 8" id="KW-0012">Acyltransferase</keyword>
<evidence type="ECO:0000256" key="6">
    <source>
        <dbReference type="ARBA" id="ARBA00023315"/>
    </source>
</evidence>
<dbReference type="GO" id="GO:0008654">
    <property type="term" value="P:phospholipid biosynthetic process"/>
    <property type="evidence" value="ECO:0007669"/>
    <property type="project" value="InterPro"/>
</dbReference>
<dbReference type="SUPFAM" id="SSF69593">
    <property type="entry name" value="Glycerol-3-phosphate (1)-acyltransferase"/>
    <property type="match status" value="1"/>
</dbReference>
<proteinExistence type="inferred from homology"/>
<dbReference type="KEGG" id="mcoo:MCOO_15520"/>
<gene>
    <name evidence="8" type="primary">plsB</name>
    <name evidence="8" type="ORF">MCOO_15520</name>
</gene>
<dbReference type="InterPro" id="IPR022284">
    <property type="entry name" value="GPAT/DHAPAT"/>
</dbReference>
<keyword evidence="4 8" id="KW-0808">Transferase</keyword>
<keyword evidence="5" id="KW-0472">Membrane</keyword>
<dbReference type="PIRSF" id="PIRSF500064">
    <property type="entry name" value="GPAT"/>
    <property type="match status" value="1"/>
</dbReference>
<dbReference type="Proteomes" id="UP000465866">
    <property type="component" value="Chromosome"/>
</dbReference>
<evidence type="ECO:0000256" key="2">
    <source>
        <dbReference type="ARBA" id="ARBA00007937"/>
    </source>
</evidence>
<keyword evidence="3" id="KW-1003">Cell membrane</keyword>
<dbReference type="PANTHER" id="PTHR12563:SF17">
    <property type="entry name" value="DIHYDROXYACETONE PHOSPHATE ACYLTRANSFERASE"/>
    <property type="match status" value="1"/>
</dbReference>
<dbReference type="InterPro" id="IPR041728">
    <property type="entry name" value="GPAT/DHAPAT_LPLAT"/>
</dbReference>
<dbReference type="SMART" id="SM00563">
    <property type="entry name" value="PlsC"/>
    <property type="match status" value="1"/>
</dbReference>
<protein>
    <submittedName>
        <fullName evidence="8">Glycerol-3-phosphate acyltransferase</fullName>
    </submittedName>
</protein>
<evidence type="ECO:0000256" key="3">
    <source>
        <dbReference type="ARBA" id="ARBA00022475"/>
    </source>
</evidence>
<dbReference type="Pfam" id="PF19277">
    <property type="entry name" value="GPAT_C"/>
    <property type="match status" value="1"/>
</dbReference>
<dbReference type="GO" id="GO:0005886">
    <property type="term" value="C:plasma membrane"/>
    <property type="evidence" value="ECO:0007669"/>
    <property type="project" value="UniProtKB-SubCell"/>
</dbReference>
<evidence type="ECO:0000259" key="7">
    <source>
        <dbReference type="SMART" id="SM00563"/>
    </source>
</evidence>